<evidence type="ECO:0000256" key="1">
    <source>
        <dbReference type="ARBA" id="ARBA00004370"/>
    </source>
</evidence>
<dbReference type="Proteomes" id="UP001589896">
    <property type="component" value="Unassembled WGS sequence"/>
</dbReference>
<keyword evidence="4 6" id="KW-0472">Membrane</keyword>
<evidence type="ECO:0000256" key="6">
    <source>
        <dbReference type="SAM" id="Phobius"/>
    </source>
</evidence>
<organism evidence="7 8">
    <name type="scientific">Lysobacter korlensis</name>
    <dbReference type="NCBI Taxonomy" id="553636"/>
    <lineage>
        <taxon>Bacteria</taxon>
        <taxon>Pseudomonadati</taxon>
        <taxon>Pseudomonadota</taxon>
        <taxon>Gammaproteobacteria</taxon>
        <taxon>Lysobacterales</taxon>
        <taxon>Lysobacteraceae</taxon>
        <taxon>Lysobacter</taxon>
    </lineage>
</organism>
<dbReference type="PANTHER" id="PTHR10806:SF6">
    <property type="entry name" value="SIGNAL PEPTIDASE COMPLEX CATALYTIC SUBUNIT SEC11"/>
    <property type="match status" value="1"/>
</dbReference>
<dbReference type="PRINTS" id="PR00728">
    <property type="entry name" value="SIGNALPTASE"/>
</dbReference>
<dbReference type="GO" id="GO:0009003">
    <property type="term" value="F:signal peptidase activity"/>
    <property type="evidence" value="ECO:0007669"/>
    <property type="project" value="UniProtKB-EC"/>
</dbReference>
<name>A0ABV6RZ84_9GAMM</name>
<dbReference type="RefSeq" id="WP_386673631.1">
    <property type="nucleotide sequence ID" value="NZ_JBHLTG010000007.1"/>
</dbReference>
<sequence>MTRGGRDAHSAGSRRTEVQVWPSVRRGIVLGMALLLGGIAALIGVVPAATGATALTVLTGSMAPALPAGSVVVVRPAVAEEVRVGDVITYHPRPGEPAVVTHRVLGVISGSDGRVAFLTKGDANAAADPVPVVEEQVAGVAWYSVPFVGTLRVALDPHLAWLRPVLGAALVIAGALLMARRRLSRTTVRVQPTG</sequence>
<keyword evidence="8" id="KW-1185">Reference proteome</keyword>
<gene>
    <name evidence="7" type="ORF">ACFFGH_25595</name>
</gene>
<dbReference type="CDD" id="cd06530">
    <property type="entry name" value="S26_SPase_I"/>
    <property type="match status" value="1"/>
</dbReference>
<dbReference type="NCBIfam" id="TIGR02228">
    <property type="entry name" value="sigpep_I_arch"/>
    <property type="match status" value="1"/>
</dbReference>
<accession>A0ABV6RZ84</accession>
<reference evidence="7 8" key="1">
    <citation type="submission" date="2024-09" db="EMBL/GenBank/DDBJ databases">
        <authorList>
            <person name="Sun Q."/>
            <person name="Mori K."/>
        </authorList>
    </citation>
    <scope>NUCLEOTIDE SEQUENCE [LARGE SCALE GENOMIC DNA]</scope>
    <source>
        <strain evidence="7 8">KCTC 23076</strain>
    </source>
</reference>
<dbReference type="PANTHER" id="PTHR10806">
    <property type="entry name" value="SIGNAL PEPTIDASE COMPLEX CATALYTIC SUBUNIT SEC11"/>
    <property type="match status" value="1"/>
</dbReference>
<comment type="caution">
    <text evidence="7">The sequence shown here is derived from an EMBL/GenBank/DDBJ whole genome shotgun (WGS) entry which is preliminary data.</text>
</comment>
<evidence type="ECO:0000256" key="2">
    <source>
        <dbReference type="ARBA" id="ARBA00022692"/>
    </source>
</evidence>
<keyword evidence="7" id="KW-0378">Hydrolase</keyword>
<comment type="subcellular location">
    <subcellularLocation>
        <location evidence="1">Membrane</location>
    </subcellularLocation>
</comment>
<evidence type="ECO:0000256" key="5">
    <source>
        <dbReference type="NCBIfam" id="TIGR02228"/>
    </source>
</evidence>
<dbReference type="EMBL" id="JBHLTG010000007">
    <property type="protein sequence ID" value="MFC0681218.1"/>
    <property type="molecule type" value="Genomic_DNA"/>
</dbReference>
<keyword evidence="3 6" id="KW-1133">Transmembrane helix</keyword>
<keyword evidence="2 6" id="KW-0812">Transmembrane</keyword>
<dbReference type="InterPro" id="IPR019533">
    <property type="entry name" value="Peptidase_S26"/>
</dbReference>
<feature type="transmembrane region" description="Helical" evidence="6">
    <location>
        <begin position="28"/>
        <end position="49"/>
    </location>
</feature>
<evidence type="ECO:0000256" key="3">
    <source>
        <dbReference type="ARBA" id="ARBA00022989"/>
    </source>
</evidence>
<evidence type="ECO:0000256" key="4">
    <source>
        <dbReference type="ARBA" id="ARBA00023136"/>
    </source>
</evidence>
<evidence type="ECO:0000313" key="8">
    <source>
        <dbReference type="Proteomes" id="UP001589896"/>
    </source>
</evidence>
<dbReference type="InterPro" id="IPR036286">
    <property type="entry name" value="LexA/Signal_pep-like_sf"/>
</dbReference>
<dbReference type="EC" id="3.4.21.89" evidence="5"/>
<dbReference type="SUPFAM" id="SSF51306">
    <property type="entry name" value="LexA/Signal peptidase"/>
    <property type="match status" value="1"/>
</dbReference>
<protein>
    <recommendedName>
        <fullName evidence="5">Signal peptidase I</fullName>
        <ecNumber evidence="5">3.4.21.89</ecNumber>
    </recommendedName>
</protein>
<evidence type="ECO:0000313" key="7">
    <source>
        <dbReference type="EMBL" id="MFC0681218.1"/>
    </source>
</evidence>
<proteinExistence type="predicted"/>
<feature type="transmembrane region" description="Helical" evidence="6">
    <location>
        <begin position="161"/>
        <end position="179"/>
    </location>
</feature>
<dbReference type="InterPro" id="IPR001733">
    <property type="entry name" value="Peptidase_S26B"/>
</dbReference>